<dbReference type="AlphaFoldDB" id="A0A3A1WPK3"/>
<dbReference type="SUPFAM" id="SSF46785">
    <property type="entry name" value="Winged helix' DNA-binding domain"/>
    <property type="match status" value="1"/>
</dbReference>
<evidence type="ECO:0000256" key="3">
    <source>
        <dbReference type="ARBA" id="ARBA00023163"/>
    </source>
</evidence>
<dbReference type="InterPro" id="IPR008920">
    <property type="entry name" value="TF_FadR/GntR_C"/>
</dbReference>
<dbReference type="GO" id="GO:0003700">
    <property type="term" value="F:DNA-binding transcription factor activity"/>
    <property type="evidence" value="ECO:0007669"/>
    <property type="project" value="InterPro"/>
</dbReference>
<keyword evidence="6" id="KW-1185">Reference proteome</keyword>
<dbReference type="SMART" id="SM00895">
    <property type="entry name" value="FCD"/>
    <property type="match status" value="1"/>
</dbReference>
<evidence type="ECO:0000256" key="1">
    <source>
        <dbReference type="ARBA" id="ARBA00023015"/>
    </source>
</evidence>
<dbReference type="GO" id="GO:0003677">
    <property type="term" value="F:DNA binding"/>
    <property type="evidence" value="ECO:0007669"/>
    <property type="project" value="UniProtKB-KW"/>
</dbReference>
<sequence length="337" mass="36377">MAARRDHLSAAPQGEAGDRRPTYERIAALLRGAVDAGRLPPGLVLSEVPLARLFGASRSPIRQALAQLEADGLVRRFDGRGLVVGDCAPNRAAVTPAMLGLSAGALGSIHERTADALYYRVERELILHSLRGAFRVSELALSRHLDVGRSVARDVLVRAQGAGLIDKGDNSRWTVVPLGPERIDQFYELRILLEPVALGQAAPRIPPDLLAAVAAGHREAGAAWPDLDAATLDRLETDLHVHCLDFATNPEIGEALRRSRMVMLSGKHVQRALGATAALDRFMDEHLEVIEALRLGRTAAAQDGLARHLASSRAKALERLAAFRRLPQPEPAPYIDA</sequence>
<reference evidence="6" key="1">
    <citation type="submission" date="2018-09" db="EMBL/GenBank/DDBJ databases">
        <authorList>
            <person name="Tuo L."/>
        </authorList>
    </citation>
    <scope>NUCLEOTIDE SEQUENCE [LARGE SCALE GENOMIC DNA]</scope>
    <source>
        <strain evidence="6">M2BS4Y-1</strain>
    </source>
</reference>
<dbReference type="Gene3D" id="1.20.120.530">
    <property type="entry name" value="GntR ligand-binding domain-like"/>
    <property type="match status" value="1"/>
</dbReference>
<evidence type="ECO:0000256" key="2">
    <source>
        <dbReference type="ARBA" id="ARBA00023125"/>
    </source>
</evidence>
<evidence type="ECO:0000313" key="6">
    <source>
        <dbReference type="Proteomes" id="UP000265750"/>
    </source>
</evidence>
<comment type="caution">
    <text evidence="5">The sequence shown here is derived from an EMBL/GenBank/DDBJ whole genome shotgun (WGS) entry which is preliminary data.</text>
</comment>
<dbReference type="InterPro" id="IPR036388">
    <property type="entry name" value="WH-like_DNA-bd_sf"/>
</dbReference>
<organism evidence="5 6">
    <name type="scientific">Aureimonas flava</name>
    <dbReference type="NCBI Taxonomy" id="2320271"/>
    <lineage>
        <taxon>Bacteria</taxon>
        <taxon>Pseudomonadati</taxon>
        <taxon>Pseudomonadota</taxon>
        <taxon>Alphaproteobacteria</taxon>
        <taxon>Hyphomicrobiales</taxon>
        <taxon>Aurantimonadaceae</taxon>
        <taxon>Aureimonas</taxon>
    </lineage>
</organism>
<dbReference type="InterPro" id="IPR011711">
    <property type="entry name" value="GntR_C"/>
</dbReference>
<dbReference type="SMART" id="SM00345">
    <property type="entry name" value="HTH_GNTR"/>
    <property type="match status" value="1"/>
</dbReference>
<dbReference type="SUPFAM" id="SSF48008">
    <property type="entry name" value="GntR ligand-binding domain-like"/>
    <property type="match status" value="1"/>
</dbReference>
<gene>
    <name evidence="5" type="ORF">D3218_02175</name>
</gene>
<feature type="domain" description="HTH gntR-type" evidence="4">
    <location>
        <begin position="20"/>
        <end position="87"/>
    </location>
</feature>
<accession>A0A3A1WPK3</accession>
<dbReference type="CDD" id="cd07377">
    <property type="entry name" value="WHTH_GntR"/>
    <property type="match status" value="1"/>
</dbReference>
<keyword evidence="2" id="KW-0238">DNA-binding</keyword>
<dbReference type="InterPro" id="IPR000524">
    <property type="entry name" value="Tscrpt_reg_HTH_GntR"/>
</dbReference>
<dbReference type="PRINTS" id="PR00035">
    <property type="entry name" value="HTHGNTR"/>
</dbReference>
<dbReference type="Pfam" id="PF00392">
    <property type="entry name" value="GntR"/>
    <property type="match status" value="1"/>
</dbReference>
<dbReference type="Pfam" id="PF07729">
    <property type="entry name" value="FCD"/>
    <property type="match status" value="1"/>
</dbReference>
<evidence type="ECO:0000313" key="5">
    <source>
        <dbReference type="EMBL" id="RIY03827.1"/>
    </source>
</evidence>
<keyword evidence="3" id="KW-0804">Transcription</keyword>
<keyword evidence="1" id="KW-0805">Transcription regulation</keyword>
<name>A0A3A1WPK3_9HYPH</name>
<proteinExistence type="predicted"/>
<dbReference type="Proteomes" id="UP000265750">
    <property type="component" value="Unassembled WGS sequence"/>
</dbReference>
<dbReference type="InterPro" id="IPR036390">
    <property type="entry name" value="WH_DNA-bd_sf"/>
</dbReference>
<dbReference type="PROSITE" id="PS50949">
    <property type="entry name" value="HTH_GNTR"/>
    <property type="match status" value="1"/>
</dbReference>
<protein>
    <submittedName>
        <fullName evidence="5">GntR family transcriptional regulator</fullName>
    </submittedName>
</protein>
<dbReference type="EMBL" id="QYRN01000001">
    <property type="protein sequence ID" value="RIY03827.1"/>
    <property type="molecule type" value="Genomic_DNA"/>
</dbReference>
<dbReference type="PANTHER" id="PTHR43537">
    <property type="entry name" value="TRANSCRIPTIONAL REGULATOR, GNTR FAMILY"/>
    <property type="match status" value="1"/>
</dbReference>
<dbReference type="Gene3D" id="1.10.10.10">
    <property type="entry name" value="Winged helix-like DNA-binding domain superfamily/Winged helix DNA-binding domain"/>
    <property type="match status" value="1"/>
</dbReference>
<evidence type="ECO:0000259" key="4">
    <source>
        <dbReference type="PROSITE" id="PS50949"/>
    </source>
</evidence>
<dbReference type="OrthoDB" id="9799812at2"/>
<dbReference type="PANTHER" id="PTHR43537:SF24">
    <property type="entry name" value="GLUCONATE OPERON TRANSCRIPTIONAL REPRESSOR"/>
    <property type="match status" value="1"/>
</dbReference>